<sequence length="179" mass="19920">MRHEIGVGSKWGIKISTTPHSLHDWCGLRASSISGIADVLVVKPKLGILAVGEVKGDGSTGEYQILGALLMLYEEPNVYPVGFSANEHTMSIYQYVPGGKATEDMRYKLRRMKDTVTFQRKDYLTQDLQQVISYVDDLLTLLQHVESELRQAIPPTPVDRDISSRNGINRSPSTAPGRY</sequence>
<comment type="caution">
    <text evidence="2">The sequence shown here is derived from an EMBL/GenBank/DDBJ whole genome shotgun (WGS) entry which is preliminary data.</text>
</comment>
<dbReference type="EMBL" id="CASHTH010004522">
    <property type="protein sequence ID" value="CAI8058501.1"/>
    <property type="molecule type" value="Genomic_DNA"/>
</dbReference>
<dbReference type="Proteomes" id="UP001174909">
    <property type="component" value="Unassembled WGS sequence"/>
</dbReference>
<reference evidence="2" key="1">
    <citation type="submission" date="2023-03" db="EMBL/GenBank/DDBJ databases">
        <authorList>
            <person name="Steffen K."/>
            <person name="Cardenas P."/>
        </authorList>
    </citation>
    <scope>NUCLEOTIDE SEQUENCE</scope>
</reference>
<evidence type="ECO:0000313" key="2">
    <source>
        <dbReference type="EMBL" id="CAI8058501.1"/>
    </source>
</evidence>
<organism evidence="2 3">
    <name type="scientific">Geodia barretti</name>
    <name type="common">Barrett's horny sponge</name>
    <dbReference type="NCBI Taxonomy" id="519541"/>
    <lineage>
        <taxon>Eukaryota</taxon>
        <taxon>Metazoa</taxon>
        <taxon>Porifera</taxon>
        <taxon>Demospongiae</taxon>
        <taxon>Heteroscleromorpha</taxon>
        <taxon>Tetractinellida</taxon>
        <taxon>Astrophorina</taxon>
        <taxon>Geodiidae</taxon>
        <taxon>Geodia</taxon>
    </lineage>
</organism>
<dbReference type="AlphaFoldDB" id="A0AA35U3F0"/>
<feature type="compositionally biased region" description="Polar residues" evidence="1">
    <location>
        <begin position="164"/>
        <end position="179"/>
    </location>
</feature>
<proteinExistence type="predicted"/>
<accession>A0AA35U3F0</accession>
<keyword evidence="3" id="KW-1185">Reference proteome</keyword>
<feature type="region of interest" description="Disordered" evidence="1">
    <location>
        <begin position="152"/>
        <end position="179"/>
    </location>
</feature>
<name>A0AA35U3F0_GEOBA</name>
<evidence type="ECO:0000256" key="1">
    <source>
        <dbReference type="SAM" id="MobiDB-lite"/>
    </source>
</evidence>
<protein>
    <submittedName>
        <fullName evidence="2">Uncharacterized protein</fullName>
    </submittedName>
</protein>
<gene>
    <name evidence="2" type="ORF">GBAR_LOCUS31810</name>
</gene>
<evidence type="ECO:0000313" key="3">
    <source>
        <dbReference type="Proteomes" id="UP001174909"/>
    </source>
</evidence>